<dbReference type="AlphaFoldDB" id="A0A0F9WCI7"/>
<sequence>MAIEPLDGYGMDVERGYPDNTKIDRVLITERNMLVFMDKLNELVKVVNKMQAMMNSKLPSGVEHNLQEQPNDPK</sequence>
<gene>
    <name evidence="1" type="ORF">LCGC14_0297800</name>
</gene>
<reference evidence="1" key="1">
    <citation type="journal article" date="2015" name="Nature">
        <title>Complex archaea that bridge the gap between prokaryotes and eukaryotes.</title>
        <authorList>
            <person name="Spang A."/>
            <person name="Saw J.H."/>
            <person name="Jorgensen S.L."/>
            <person name="Zaremba-Niedzwiedzka K."/>
            <person name="Martijn J."/>
            <person name="Lind A.E."/>
            <person name="van Eijk R."/>
            <person name="Schleper C."/>
            <person name="Guy L."/>
            <person name="Ettema T.J."/>
        </authorList>
    </citation>
    <scope>NUCLEOTIDE SEQUENCE</scope>
</reference>
<proteinExistence type="predicted"/>
<comment type="caution">
    <text evidence="1">The sequence shown here is derived from an EMBL/GenBank/DDBJ whole genome shotgun (WGS) entry which is preliminary data.</text>
</comment>
<accession>A0A0F9WCI7</accession>
<protein>
    <submittedName>
        <fullName evidence="1">Uncharacterized protein</fullName>
    </submittedName>
</protein>
<evidence type="ECO:0000313" key="1">
    <source>
        <dbReference type="EMBL" id="KKN83541.1"/>
    </source>
</evidence>
<organism evidence="1">
    <name type="scientific">marine sediment metagenome</name>
    <dbReference type="NCBI Taxonomy" id="412755"/>
    <lineage>
        <taxon>unclassified sequences</taxon>
        <taxon>metagenomes</taxon>
        <taxon>ecological metagenomes</taxon>
    </lineage>
</organism>
<name>A0A0F9WCI7_9ZZZZ</name>
<dbReference type="EMBL" id="LAZR01000183">
    <property type="protein sequence ID" value="KKN83541.1"/>
    <property type="molecule type" value="Genomic_DNA"/>
</dbReference>